<evidence type="ECO:0000256" key="9">
    <source>
        <dbReference type="ARBA" id="ARBA00023159"/>
    </source>
</evidence>
<dbReference type="SUPFAM" id="SSF53850">
    <property type="entry name" value="Periplasmic binding protein-like II"/>
    <property type="match status" value="1"/>
</dbReference>
<dbReference type="Proteomes" id="UP000011021">
    <property type="component" value="Unassembled WGS sequence"/>
</dbReference>
<evidence type="ECO:0000256" key="10">
    <source>
        <dbReference type="ARBA" id="ARBA00023163"/>
    </source>
</evidence>
<evidence type="ECO:0000256" key="11">
    <source>
        <dbReference type="ARBA" id="ARBA00023167"/>
    </source>
</evidence>
<name>E7S135_9BURK</name>
<dbReference type="InterPro" id="IPR005119">
    <property type="entry name" value="LysR_subst-bd"/>
</dbReference>
<dbReference type="GO" id="GO:0000976">
    <property type="term" value="F:transcription cis-regulatory region binding"/>
    <property type="evidence" value="ECO:0007669"/>
    <property type="project" value="TreeGrafter"/>
</dbReference>
<evidence type="ECO:0000256" key="3">
    <source>
        <dbReference type="ARBA" id="ARBA00019365"/>
    </source>
</evidence>
<keyword evidence="10" id="KW-0804">Transcription</keyword>
<dbReference type="EMBL" id="AEQP01000024">
    <property type="protein sequence ID" value="EFV93691.1"/>
    <property type="molecule type" value="Genomic_DNA"/>
</dbReference>
<dbReference type="GO" id="GO:0009086">
    <property type="term" value="P:methionine biosynthetic process"/>
    <property type="evidence" value="ECO:0007669"/>
    <property type="project" value="UniProtKB-KW"/>
</dbReference>
<dbReference type="GO" id="GO:0003700">
    <property type="term" value="F:DNA-binding transcription factor activity"/>
    <property type="evidence" value="ECO:0007669"/>
    <property type="project" value="InterPro"/>
</dbReference>
<gene>
    <name evidence="13" type="ORF">HMPREF0551_2587</name>
</gene>
<proteinExistence type="inferred from homology"/>
<dbReference type="eggNOG" id="COG0583">
    <property type="taxonomic scope" value="Bacteria"/>
</dbReference>
<dbReference type="HOGENOM" id="CLU_039613_6_0_4"/>
<evidence type="ECO:0000313" key="14">
    <source>
        <dbReference type="Proteomes" id="UP000011021"/>
    </source>
</evidence>
<dbReference type="PROSITE" id="PS50931">
    <property type="entry name" value="HTH_LYSR"/>
    <property type="match status" value="1"/>
</dbReference>
<keyword evidence="5" id="KW-0678">Repressor</keyword>
<keyword evidence="9" id="KW-0010">Activator</keyword>
<keyword evidence="4" id="KW-0963">Cytoplasm</keyword>
<reference evidence="13 14" key="1">
    <citation type="submission" date="2010-12" db="EMBL/GenBank/DDBJ databases">
        <authorList>
            <person name="Muzny D."/>
            <person name="Qin X."/>
            <person name="Deng J."/>
            <person name="Jiang H."/>
            <person name="Liu Y."/>
            <person name="Qu J."/>
            <person name="Song X.-Z."/>
            <person name="Zhang L."/>
            <person name="Thornton R."/>
            <person name="Coyle M."/>
            <person name="Francisco L."/>
            <person name="Jackson L."/>
            <person name="Javaid M."/>
            <person name="Korchina V."/>
            <person name="Kovar C."/>
            <person name="Mata R."/>
            <person name="Mathew T."/>
            <person name="Ngo R."/>
            <person name="Nguyen L."/>
            <person name="Nguyen N."/>
            <person name="Okwuonu G."/>
            <person name="Ongeri F."/>
            <person name="Pham C."/>
            <person name="Simmons D."/>
            <person name="Wilczek-Boney K."/>
            <person name="Hale W."/>
            <person name="Jakkamsetti A."/>
            <person name="Pham P."/>
            <person name="Ruth R."/>
            <person name="San Lucas F."/>
            <person name="Warren J."/>
            <person name="Zhang J."/>
            <person name="Zhao Z."/>
            <person name="Zhou C."/>
            <person name="Zhu D."/>
            <person name="Lee S."/>
            <person name="Bess C."/>
            <person name="Blankenburg K."/>
            <person name="Forbes L."/>
            <person name="Fu Q."/>
            <person name="Gubbala S."/>
            <person name="Hirani K."/>
            <person name="Jayaseelan J.C."/>
            <person name="Lara F."/>
            <person name="Munidasa M."/>
            <person name="Palculict T."/>
            <person name="Patil S."/>
            <person name="Pu L.-L."/>
            <person name="Saada N."/>
            <person name="Tang L."/>
            <person name="Weissenberger G."/>
            <person name="Zhu Y."/>
            <person name="Hemphill L."/>
            <person name="Shang Y."/>
            <person name="Youmans B."/>
            <person name="Ayvaz T."/>
            <person name="Ross M."/>
            <person name="Santibanez J."/>
            <person name="Aqrawi P."/>
            <person name="Gross S."/>
            <person name="Joshi V."/>
            <person name="Fowler G."/>
            <person name="Nazareth L."/>
            <person name="Reid J."/>
            <person name="Worley K."/>
            <person name="Petrosino J."/>
            <person name="Highlander S."/>
            <person name="Gibbs R."/>
        </authorList>
    </citation>
    <scope>NUCLEOTIDE SEQUENCE [LARGE SCALE GENOMIC DNA]</scope>
    <source>
        <strain evidence="13 14">ATCC 51599</strain>
    </source>
</reference>
<protein>
    <recommendedName>
        <fullName evidence="3">HTH-type transcriptional regulator MetR</fullName>
    </recommendedName>
</protein>
<dbReference type="FunFam" id="1.10.10.10:FF:000001">
    <property type="entry name" value="LysR family transcriptional regulator"/>
    <property type="match status" value="1"/>
</dbReference>
<dbReference type="GO" id="GO:0005737">
    <property type="term" value="C:cytoplasm"/>
    <property type="evidence" value="ECO:0007669"/>
    <property type="project" value="UniProtKB-SubCell"/>
</dbReference>
<keyword evidence="8" id="KW-0238">DNA-binding</keyword>
<dbReference type="PANTHER" id="PTHR30126">
    <property type="entry name" value="HTH-TYPE TRANSCRIPTIONAL REGULATOR"/>
    <property type="match status" value="1"/>
</dbReference>
<evidence type="ECO:0000256" key="5">
    <source>
        <dbReference type="ARBA" id="ARBA00022491"/>
    </source>
</evidence>
<keyword evidence="7" id="KW-0805">Transcription regulation</keyword>
<dbReference type="STRING" id="887898.HMPREF0551_2587"/>
<comment type="subcellular location">
    <subcellularLocation>
        <location evidence="1">Cytoplasm</location>
    </subcellularLocation>
</comment>
<dbReference type="AlphaFoldDB" id="E7S135"/>
<dbReference type="InterPro" id="IPR036388">
    <property type="entry name" value="WH-like_DNA-bd_sf"/>
</dbReference>
<dbReference type="InterPro" id="IPR000847">
    <property type="entry name" value="LysR_HTH_N"/>
</dbReference>
<evidence type="ECO:0000313" key="13">
    <source>
        <dbReference type="EMBL" id="EFV93691.1"/>
    </source>
</evidence>
<evidence type="ECO:0000256" key="2">
    <source>
        <dbReference type="ARBA" id="ARBA00009437"/>
    </source>
</evidence>
<evidence type="ECO:0000256" key="1">
    <source>
        <dbReference type="ARBA" id="ARBA00004496"/>
    </source>
</evidence>
<feature type="domain" description="HTH lysR-type" evidence="12">
    <location>
        <begin position="13"/>
        <end position="66"/>
    </location>
</feature>
<dbReference type="PANTHER" id="PTHR30126:SF25">
    <property type="entry name" value="HTH-TYPE TRANSCRIPTIONAL REGULATOR METR"/>
    <property type="match status" value="1"/>
</dbReference>
<organism evidence="13 14">
    <name type="scientific">Lautropia mirabilis ATCC 51599</name>
    <dbReference type="NCBI Taxonomy" id="887898"/>
    <lineage>
        <taxon>Bacteria</taxon>
        <taxon>Pseudomonadati</taxon>
        <taxon>Pseudomonadota</taxon>
        <taxon>Betaproteobacteria</taxon>
        <taxon>Burkholderiales</taxon>
        <taxon>Burkholderiaceae</taxon>
        <taxon>Lautropia</taxon>
    </lineage>
</organism>
<dbReference type="PRINTS" id="PR00039">
    <property type="entry name" value="HTHLYSR"/>
</dbReference>
<dbReference type="Pfam" id="PF03466">
    <property type="entry name" value="LysR_substrate"/>
    <property type="match status" value="1"/>
</dbReference>
<accession>E7S135</accession>
<evidence type="ECO:0000256" key="8">
    <source>
        <dbReference type="ARBA" id="ARBA00023125"/>
    </source>
</evidence>
<evidence type="ECO:0000256" key="4">
    <source>
        <dbReference type="ARBA" id="ARBA00022490"/>
    </source>
</evidence>
<dbReference type="Gene3D" id="3.40.190.10">
    <property type="entry name" value="Periplasmic binding protein-like II"/>
    <property type="match status" value="1"/>
</dbReference>
<evidence type="ECO:0000256" key="7">
    <source>
        <dbReference type="ARBA" id="ARBA00023015"/>
    </source>
</evidence>
<dbReference type="CDD" id="cd08441">
    <property type="entry name" value="PBP2_MetR"/>
    <property type="match status" value="1"/>
</dbReference>
<comment type="caution">
    <text evidence="13">The sequence shown here is derived from an EMBL/GenBank/DDBJ whole genome shotgun (WGS) entry which is preliminary data.</text>
</comment>
<comment type="similarity">
    <text evidence="2">Belongs to the LysR transcriptional regulatory family.</text>
</comment>
<dbReference type="Gene3D" id="1.10.10.10">
    <property type="entry name" value="Winged helix-like DNA-binding domain superfamily/Winged helix DNA-binding domain"/>
    <property type="match status" value="1"/>
</dbReference>
<dbReference type="InterPro" id="IPR036390">
    <property type="entry name" value="WH_DNA-bd_sf"/>
</dbReference>
<dbReference type="InterPro" id="IPR037406">
    <property type="entry name" value="MetR_PBP2"/>
</dbReference>
<dbReference type="Pfam" id="PF00126">
    <property type="entry name" value="HTH_1"/>
    <property type="match status" value="1"/>
</dbReference>
<sequence>MDWHMATFLERIHLEIIQAVDRHGSLTAAAERLHLTQPALSHCIRKLEDQLGTPIWHREGRNLRPTQAGLYLLGVANRLLPQLQHAEERLRQFALGERGTLRIGMECHPCYQWLLKVVAPYLRTWPAVDVDVKQKFQFGGIGALFNDEIDLLVTPDPLYRPGLRYEAVFDYEQVLVVAQSHPLALQVDVQPEQLANETLITYPVGIDRLDIYTQFLTPAGIAPRHHRQIETTDIMLQMVESGRGVTALPRWLVKENMQRFAVVPLRLGPHGVAKQIFLGFREGEDEVDYLRGFVELARGQSGRERPEATCLERLDDLEDLSLAEQRLIDIRSGKTQTQTLSQEDVMKHHGLED</sequence>
<evidence type="ECO:0000259" key="12">
    <source>
        <dbReference type="PROSITE" id="PS50931"/>
    </source>
</evidence>
<dbReference type="SUPFAM" id="SSF46785">
    <property type="entry name" value="Winged helix' DNA-binding domain"/>
    <property type="match status" value="1"/>
</dbReference>
<evidence type="ECO:0000256" key="6">
    <source>
        <dbReference type="ARBA" id="ARBA00022605"/>
    </source>
</evidence>
<keyword evidence="6" id="KW-0028">Amino-acid biosynthesis</keyword>
<keyword evidence="14" id="KW-1185">Reference proteome</keyword>
<keyword evidence="11" id="KW-0486">Methionine biosynthesis</keyword>